<organism evidence="1 2">
    <name type="scientific">Aeromonas caviae</name>
    <name type="common">Aeromonas punctata</name>
    <dbReference type="NCBI Taxonomy" id="648"/>
    <lineage>
        <taxon>Bacteria</taxon>
        <taxon>Pseudomonadati</taxon>
        <taxon>Pseudomonadota</taxon>
        <taxon>Gammaproteobacteria</taxon>
        <taxon>Aeromonadales</taxon>
        <taxon>Aeromonadaceae</taxon>
        <taxon>Aeromonas</taxon>
    </lineage>
</organism>
<protein>
    <submittedName>
        <fullName evidence="1">Uncharacterized protein</fullName>
    </submittedName>
</protein>
<sequence length="94" mass="10820">MALLNRSDLQYSYSWTTISPDDPRVTGTPDNTLLNRNEGYEVLSFLNRLAKASEWTTKAPALKAERLIKSHLPGDVRSHKNVWSWLVANWKSYQ</sequence>
<name>A0AAI9PCI2_AERCA</name>
<gene>
    <name evidence="1" type="ORF">KAM348_43190</name>
</gene>
<evidence type="ECO:0000313" key="1">
    <source>
        <dbReference type="EMBL" id="GJA56896.1"/>
    </source>
</evidence>
<dbReference type="RefSeq" id="WP_223920687.1">
    <property type="nucleotide sequence ID" value="NZ_BPNL01000109.1"/>
</dbReference>
<evidence type="ECO:0000313" key="2">
    <source>
        <dbReference type="Proteomes" id="UP000887009"/>
    </source>
</evidence>
<proteinExistence type="predicted"/>
<dbReference type="Proteomes" id="UP000887009">
    <property type="component" value="Unassembled WGS sequence"/>
</dbReference>
<comment type="caution">
    <text evidence="1">The sequence shown here is derived from an EMBL/GenBank/DDBJ whole genome shotgun (WGS) entry which is preliminary data.</text>
</comment>
<reference evidence="1" key="1">
    <citation type="submission" date="2021-07" db="EMBL/GenBank/DDBJ databases">
        <title>Draft genome sequence of carbapenem-resistant Aeromonas spp. in Japan.</title>
        <authorList>
            <person name="Maehana S."/>
            <person name="Suzuki M."/>
            <person name="Kitasato H."/>
        </authorList>
    </citation>
    <scope>NUCLEOTIDE SEQUENCE</scope>
    <source>
        <strain evidence="1">KAM348</strain>
    </source>
</reference>
<dbReference type="EMBL" id="BPNL01000109">
    <property type="protein sequence ID" value="GJA56896.1"/>
    <property type="molecule type" value="Genomic_DNA"/>
</dbReference>
<accession>A0AAI9PCI2</accession>
<dbReference type="AlphaFoldDB" id="A0AAI9PCI2"/>